<keyword evidence="2" id="KW-1185">Reference proteome</keyword>
<dbReference type="EMBL" id="MU277289">
    <property type="protein sequence ID" value="KAI0055517.1"/>
    <property type="molecule type" value="Genomic_DNA"/>
</dbReference>
<organism evidence="1 2">
    <name type="scientific">Artomyces pyxidatus</name>
    <dbReference type="NCBI Taxonomy" id="48021"/>
    <lineage>
        <taxon>Eukaryota</taxon>
        <taxon>Fungi</taxon>
        <taxon>Dikarya</taxon>
        <taxon>Basidiomycota</taxon>
        <taxon>Agaricomycotina</taxon>
        <taxon>Agaricomycetes</taxon>
        <taxon>Russulales</taxon>
        <taxon>Auriscalpiaceae</taxon>
        <taxon>Artomyces</taxon>
    </lineage>
</organism>
<dbReference type="Proteomes" id="UP000814140">
    <property type="component" value="Unassembled WGS sequence"/>
</dbReference>
<accession>A0ACB8SH11</accession>
<evidence type="ECO:0000313" key="1">
    <source>
        <dbReference type="EMBL" id="KAI0055517.1"/>
    </source>
</evidence>
<evidence type="ECO:0000313" key="2">
    <source>
        <dbReference type="Proteomes" id="UP000814140"/>
    </source>
</evidence>
<sequence length="295" mass="33006">MLPSISADTQGSSEQMLNSISFSLTSFVDSLNEDERRLLKLECETMGESWLKVLKDELRKPYFIALKQFLWEEGIRDPNSHIPNLQVYPAPRNIYSWSNFTPLGEVKVVLLGQDPYHGRGQAHGLSFSVSKGSAVPHALRNIYNEIKGEYPAFIPPAHGNLTSWAKNGVLMLDNTLTIRTDQPGSHSNRGWEQFTDKVVDAVERYGGTDLPAISPFDRVGHERGVVFLAWGAWAAKRITKLNTKKHLILTSAHPAPPSARKGFLGNGHFKRANDWLEAKYGPTGVVDWCRLDLVL</sequence>
<reference evidence="1" key="2">
    <citation type="journal article" date="2022" name="New Phytol.">
        <title>Evolutionary transition to the ectomycorrhizal habit in the genomes of a hyperdiverse lineage of mushroom-forming fungi.</title>
        <authorList>
            <person name="Looney B."/>
            <person name="Miyauchi S."/>
            <person name="Morin E."/>
            <person name="Drula E."/>
            <person name="Courty P.E."/>
            <person name="Kohler A."/>
            <person name="Kuo A."/>
            <person name="LaButti K."/>
            <person name="Pangilinan J."/>
            <person name="Lipzen A."/>
            <person name="Riley R."/>
            <person name="Andreopoulos W."/>
            <person name="He G."/>
            <person name="Johnson J."/>
            <person name="Nolan M."/>
            <person name="Tritt A."/>
            <person name="Barry K.W."/>
            <person name="Grigoriev I.V."/>
            <person name="Nagy L.G."/>
            <person name="Hibbett D."/>
            <person name="Henrissat B."/>
            <person name="Matheny P.B."/>
            <person name="Labbe J."/>
            <person name="Martin F.M."/>
        </authorList>
    </citation>
    <scope>NUCLEOTIDE SEQUENCE</scope>
    <source>
        <strain evidence="1">HHB10654</strain>
    </source>
</reference>
<name>A0ACB8SH11_9AGAM</name>
<proteinExistence type="predicted"/>
<protein>
    <submittedName>
        <fullName evidence="1">Uracil-DNA glycosylase</fullName>
    </submittedName>
</protein>
<gene>
    <name evidence="1" type="ORF">BV25DRAFT_1815448</name>
</gene>
<comment type="caution">
    <text evidence="1">The sequence shown here is derived from an EMBL/GenBank/DDBJ whole genome shotgun (WGS) entry which is preliminary data.</text>
</comment>
<reference evidence="1" key="1">
    <citation type="submission" date="2021-03" db="EMBL/GenBank/DDBJ databases">
        <authorList>
            <consortium name="DOE Joint Genome Institute"/>
            <person name="Ahrendt S."/>
            <person name="Looney B.P."/>
            <person name="Miyauchi S."/>
            <person name="Morin E."/>
            <person name="Drula E."/>
            <person name="Courty P.E."/>
            <person name="Chicoki N."/>
            <person name="Fauchery L."/>
            <person name="Kohler A."/>
            <person name="Kuo A."/>
            <person name="Labutti K."/>
            <person name="Pangilinan J."/>
            <person name="Lipzen A."/>
            <person name="Riley R."/>
            <person name="Andreopoulos W."/>
            <person name="He G."/>
            <person name="Johnson J."/>
            <person name="Barry K.W."/>
            <person name="Grigoriev I.V."/>
            <person name="Nagy L."/>
            <person name="Hibbett D."/>
            <person name="Henrissat B."/>
            <person name="Matheny P.B."/>
            <person name="Labbe J."/>
            <person name="Martin F."/>
        </authorList>
    </citation>
    <scope>NUCLEOTIDE SEQUENCE</scope>
    <source>
        <strain evidence="1">HHB10654</strain>
    </source>
</reference>